<comment type="caution">
    <text evidence="4">The sequence shown here is derived from an EMBL/GenBank/DDBJ whole genome shotgun (WGS) entry which is preliminary data.</text>
</comment>
<feature type="compositionally biased region" description="Low complexity" evidence="1">
    <location>
        <begin position="129"/>
        <end position="142"/>
    </location>
</feature>
<evidence type="ECO:0000313" key="3">
    <source>
        <dbReference type="EMBL" id="KAK7015356.1"/>
    </source>
</evidence>
<dbReference type="Proteomes" id="UP001362999">
    <property type="component" value="Unassembled WGS sequence"/>
</dbReference>
<evidence type="ECO:0000313" key="5">
    <source>
        <dbReference type="Proteomes" id="UP001362999"/>
    </source>
</evidence>
<protein>
    <submittedName>
        <fullName evidence="4">Uncharacterized protein</fullName>
    </submittedName>
</protein>
<reference evidence="4 5" key="1">
    <citation type="journal article" date="2024" name="J Genomics">
        <title>Draft genome sequencing and assembly of Favolaschia claudopus CIRM-BRFM 2984 isolated from oak limbs.</title>
        <authorList>
            <person name="Navarro D."/>
            <person name="Drula E."/>
            <person name="Chaduli D."/>
            <person name="Cazenave R."/>
            <person name="Ahrendt S."/>
            <person name="Wang J."/>
            <person name="Lipzen A."/>
            <person name="Daum C."/>
            <person name="Barry K."/>
            <person name="Grigoriev I.V."/>
            <person name="Favel A."/>
            <person name="Rosso M.N."/>
            <person name="Martin F."/>
        </authorList>
    </citation>
    <scope>NUCLEOTIDE SEQUENCE [LARGE SCALE GENOMIC DNA]</scope>
    <source>
        <strain evidence="4 5">CIRM-BRFM 2984</strain>
    </source>
</reference>
<evidence type="ECO:0000256" key="1">
    <source>
        <dbReference type="SAM" id="MobiDB-lite"/>
    </source>
</evidence>
<keyword evidence="2" id="KW-0472">Membrane</keyword>
<feature type="region of interest" description="Disordered" evidence="1">
    <location>
        <begin position="452"/>
        <end position="492"/>
    </location>
</feature>
<feature type="region of interest" description="Disordered" evidence="1">
    <location>
        <begin position="92"/>
        <end position="142"/>
    </location>
</feature>
<proteinExistence type="predicted"/>
<dbReference type="EMBL" id="JAWWNJ010000054">
    <property type="protein sequence ID" value="KAK7015356.1"/>
    <property type="molecule type" value="Genomic_DNA"/>
</dbReference>
<organism evidence="4 5">
    <name type="scientific">Favolaschia claudopus</name>
    <dbReference type="NCBI Taxonomy" id="2862362"/>
    <lineage>
        <taxon>Eukaryota</taxon>
        <taxon>Fungi</taxon>
        <taxon>Dikarya</taxon>
        <taxon>Basidiomycota</taxon>
        <taxon>Agaricomycotina</taxon>
        <taxon>Agaricomycetes</taxon>
        <taxon>Agaricomycetidae</taxon>
        <taxon>Agaricales</taxon>
        <taxon>Marasmiineae</taxon>
        <taxon>Mycenaceae</taxon>
        <taxon>Favolaschia</taxon>
    </lineage>
</organism>
<dbReference type="AlphaFoldDB" id="A0AAW0C7M8"/>
<feature type="compositionally biased region" description="Polar residues" evidence="1">
    <location>
        <begin position="106"/>
        <end position="115"/>
    </location>
</feature>
<keyword evidence="2" id="KW-1133">Transmembrane helix</keyword>
<gene>
    <name evidence="3" type="ORF">R3P38DRAFT_2786858</name>
    <name evidence="4" type="ORF">R3P38DRAFT_3496931</name>
</gene>
<name>A0AAW0C7M8_9AGAR</name>
<keyword evidence="2" id="KW-0812">Transmembrane</keyword>
<evidence type="ECO:0000256" key="2">
    <source>
        <dbReference type="SAM" id="Phobius"/>
    </source>
</evidence>
<dbReference type="EMBL" id="JAWWNJ010000021">
    <property type="protein sequence ID" value="KAK7034378.1"/>
    <property type="molecule type" value="Genomic_DNA"/>
</dbReference>
<feature type="transmembrane region" description="Helical" evidence="2">
    <location>
        <begin position="37"/>
        <end position="62"/>
    </location>
</feature>
<evidence type="ECO:0000313" key="4">
    <source>
        <dbReference type="EMBL" id="KAK7034378.1"/>
    </source>
</evidence>
<accession>A0AAW0C7M8</accession>
<sequence>MRLSLIVNGTLVVLLAMTNHHRLVVLAEWVLSALGSPFTIPVILVFYGLILIYLLVSVYHLGNTDDDSTPSRRRRTQLVPYYNSEGQLQGWVREEKSQKTRRTSHSQHNQTSSLPAPTPITAPAERNVASTPANPTTSLPLPLASASAPAPLSLEEASSLSYWDGFPDRRLRCHFTAQQLEDTSQLAVYWVGNRLSGKRGSPTAATPEKGKVSHFQCAGVVECESKLGKIRIPCFYSSDPPQDHDLVGIFDAALPLLVKLLTTLPGEHPVINSYNKFFEDRPEHHRDSEKQISQWLPGGPDQPSAELIALMLRPIEKLQYSRPASVSNEEWNRRILGIGTTLLQLLAIQHELEEPLNLNGDIFVDLVEDEVKAADSEVAEAERAMILALDLKVLRHRKYWDKQRLTRHIEHFEKHHTTFDATYRPATYLRIGPRKTRQPVIAVEIGSRVRRREEDDDSDYADEKPATKRQATARTLRPRGKDSQSKKKVIAGKIVQSGRGWDIVEMDDSEEE</sequence>
<keyword evidence="5" id="KW-1185">Reference proteome</keyword>